<reference evidence="2 3" key="1">
    <citation type="submission" date="2018-10" db="EMBL/GenBank/DDBJ databases">
        <title>Sequencing the genomes of 1000 actinobacteria strains.</title>
        <authorList>
            <person name="Klenk H.-P."/>
        </authorList>
    </citation>
    <scope>NUCLEOTIDE SEQUENCE [LARGE SCALE GENOMIC DNA]</scope>
    <source>
        <strain evidence="2 3">DSM 43911</strain>
    </source>
</reference>
<accession>A0A495WZQ8</accession>
<dbReference type="EMBL" id="RBXR01000001">
    <property type="protein sequence ID" value="RKT67127.1"/>
    <property type="molecule type" value="Genomic_DNA"/>
</dbReference>
<dbReference type="InterPro" id="IPR049244">
    <property type="entry name" value="DUF6879"/>
</dbReference>
<evidence type="ECO:0000313" key="2">
    <source>
        <dbReference type="EMBL" id="RKT67127.1"/>
    </source>
</evidence>
<evidence type="ECO:0000313" key="3">
    <source>
        <dbReference type="Proteomes" id="UP000272729"/>
    </source>
</evidence>
<dbReference type="AlphaFoldDB" id="A0A495WZQ8"/>
<dbReference type="OrthoDB" id="3821358at2"/>
<sequence length="173" mass="19958">MNQRVTGQQWAALLSEFRSSAWRWEAQAVYREPIEQEPLRQFLVGEEPDLSYMDSWLANVRRATSEGRSFARVRMLTDPLTDYLKFELATTSRNVAAGELIRVLPESVARRLGMPTDDFWLLDDRLAAVMHFDVSGFAYAEVVSDPLAVSRFREIRDTAWQNAVPFEEFMTTT</sequence>
<dbReference type="Pfam" id="PF21806">
    <property type="entry name" value="DUF6879"/>
    <property type="match status" value="1"/>
</dbReference>
<feature type="domain" description="DUF6879" evidence="1">
    <location>
        <begin position="9"/>
        <end position="170"/>
    </location>
</feature>
<dbReference type="Proteomes" id="UP000272729">
    <property type="component" value="Unassembled WGS sequence"/>
</dbReference>
<gene>
    <name evidence="2" type="ORF">DFJ66_0295</name>
</gene>
<dbReference type="RefSeq" id="WP_121217202.1">
    <property type="nucleotide sequence ID" value="NZ_JBIUBA010000046.1"/>
</dbReference>
<proteinExistence type="predicted"/>
<protein>
    <recommendedName>
        <fullName evidence="1">DUF6879 domain-containing protein</fullName>
    </recommendedName>
</protein>
<organism evidence="2 3">
    <name type="scientific">Saccharothrix variisporea</name>
    <dbReference type="NCBI Taxonomy" id="543527"/>
    <lineage>
        <taxon>Bacteria</taxon>
        <taxon>Bacillati</taxon>
        <taxon>Actinomycetota</taxon>
        <taxon>Actinomycetes</taxon>
        <taxon>Pseudonocardiales</taxon>
        <taxon>Pseudonocardiaceae</taxon>
        <taxon>Saccharothrix</taxon>
    </lineage>
</organism>
<name>A0A495WZQ8_9PSEU</name>
<keyword evidence="3" id="KW-1185">Reference proteome</keyword>
<evidence type="ECO:0000259" key="1">
    <source>
        <dbReference type="Pfam" id="PF21806"/>
    </source>
</evidence>
<comment type="caution">
    <text evidence="2">The sequence shown here is derived from an EMBL/GenBank/DDBJ whole genome shotgun (WGS) entry which is preliminary data.</text>
</comment>